<dbReference type="EC" id="2.1.1.-" evidence="2"/>
<proteinExistence type="predicted"/>
<dbReference type="InterPro" id="IPR029063">
    <property type="entry name" value="SAM-dependent_MTases_sf"/>
</dbReference>
<evidence type="ECO:0000313" key="3">
    <source>
        <dbReference type="Proteomes" id="UP001596022"/>
    </source>
</evidence>
<dbReference type="RefSeq" id="WP_376844923.1">
    <property type="nucleotide sequence ID" value="NZ_JBHSFW010000001.1"/>
</dbReference>
<feature type="domain" description="Methyltransferase type 11" evidence="1">
    <location>
        <begin position="52"/>
        <end position="145"/>
    </location>
</feature>
<keyword evidence="3" id="KW-1185">Reference proteome</keyword>
<organism evidence="2 3">
    <name type="scientific">Camelliibacillus cellulosilyticus</name>
    <dbReference type="NCBI Taxonomy" id="2174486"/>
    <lineage>
        <taxon>Bacteria</taxon>
        <taxon>Bacillati</taxon>
        <taxon>Bacillota</taxon>
        <taxon>Bacilli</taxon>
        <taxon>Bacillales</taxon>
        <taxon>Sporolactobacillaceae</taxon>
        <taxon>Camelliibacillus</taxon>
    </lineage>
</organism>
<gene>
    <name evidence="2" type="ORF">ACFO4N_04085</name>
</gene>
<dbReference type="GO" id="GO:0008168">
    <property type="term" value="F:methyltransferase activity"/>
    <property type="evidence" value="ECO:0007669"/>
    <property type="project" value="UniProtKB-KW"/>
</dbReference>
<sequence>MELLNQKRAWFDQWAKTYDEDVKNPSGILEGYNESLAIAANTIDVKINDKVLDIGIGTGGFAERLAQRGAAIYGIDLSPNMLDECRKKHPDYTLCEGVFTKTHFPDQTFDTVISSFCFHEVALHDRQRACDEVFRVLKQGGHFVLLDVMFASVAALGKAKQLFANHWDNSEDYSFVDHLDGLLCQAGFSGSRWLQTARCHWVVVAKK</sequence>
<dbReference type="PANTHER" id="PTHR42912">
    <property type="entry name" value="METHYLTRANSFERASE"/>
    <property type="match status" value="1"/>
</dbReference>
<dbReference type="SUPFAM" id="SSF53335">
    <property type="entry name" value="S-adenosyl-L-methionine-dependent methyltransferases"/>
    <property type="match status" value="1"/>
</dbReference>
<dbReference type="Gene3D" id="3.40.50.150">
    <property type="entry name" value="Vaccinia Virus protein VP39"/>
    <property type="match status" value="1"/>
</dbReference>
<dbReference type="InterPro" id="IPR050508">
    <property type="entry name" value="Methyltransf_Superfamily"/>
</dbReference>
<evidence type="ECO:0000259" key="1">
    <source>
        <dbReference type="Pfam" id="PF08241"/>
    </source>
</evidence>
<dbReference type="Pfam" id="PF08241">
    <property type="entry name" value="Methyltransf_11"/>
    <property type="match status" value="1"/>
</dbReference>
<protein>
    <submittedName>
        <fullName evidence="2">Class I SAM-dependent methyltransferase</fullName>
        <ecNumber evidence="2">2.1.1.-</ecNumber>
    </submittedName>
</protein>
<dbReference type="InterPro" id="IPR013216">
    <property type="entry name" value="Methyltransf_11"/>
</dbReference>
<dbReference type="Proteomes" id="UP001596022">
    <property type="component" value="Unassembled WGS sequence"/>
</dbReference>
<dbReference type="CDD" id="cd02440">
    <property type="entry name" value="AdoMet_MTases"/>
    <property type="match status" value="1"/>
</dbReference>
<dbReference type="EMBL" id="JBHSFW010000001">
    <property type="protein sequence ID" value="MFC4617907.1"/>
    <property type="molecule type" value="Genomic_DNA"/>
</dbReference>
<accession>A0ABV9GL63</accession>
<name>A0ABV9GL63_9BACL</name>
<reference evidence="3" key="1">
    <citation type="journal article" date="2019" name="Int. J. Syst. Evol. Microbiol.">
        <title>The Global Catalogue of Microorganisms (GCM) 10K type strain sequencing project: providing services to taxonomists for standard genome sequencing and annotation.</title>
        <authorList>
            <consortium name="The Broad Institute Genomics Platform"/>
            <consortium name="The Broad Institute Genome Sequencing Center for Infectious Disease"/>
            <person name="Wu L."/>
            <person name="Ma J."/>
        </authorList>
    </citation>
    <scope>NUCLEOTIDE SEQUENCE [LARGE SCALE GENOMIC DNA]</scope>
    <source>
        <strain evidence="3">CGMCC 1.16306</strain>
    </source>
</reference>
<comment type="caution">
    <text evidence="2">The sequence shown here is derived from an EMBL/GenBank/DDBJ whole genome shotgun (WGS) entry which is preliminary data.</text>
</comment>
<keyword evidence="2" id="KW-0808">Transferase</keyword>
<evidence type="ECO:0000313" key="2">
    <source>
        <dbReference type="EMBL" id="MFC4617907.1"/>
    </source>
</evidence>
<keyword evidence="2" id="KW-0489">Methyltransferase</keyword>
<dbReference type="GO" id="GO:0032259">
    <property type="term" value="P:methylation"/>
    <property type="evidence" value="ECO:0007669"/>
    <property type="project" value="UniProtKB-KW"/>
</dbReference>